<dbReference type="Proteomes" id="UP000259636">
    <property type="component" value="Chromosome"/>
</dbReference>
<feature type="region of interest" description="Disordered" evidence="1">
    <location>
        <begin position="25"/>
        <end position="60"/>
    </location>
</feature>
<dbReference type="AlphaFoldDB" id="A0A385DFR6"/>
<feature type="compositionally biased region" description="Low complexity" evidence="1">
    <location>
        <begin position="39"/>
        <end position="57"/>
    </location>
</feature>
<accession>A0A385DFR6</accession>
<dbReference type="PROSITE" id="PS51257">
    <property type="entry name" value="PROKAR_LIPOPROTEIN"/>
    <property type="match status" value="1"/>
</dbReference>
<reference evidence="3 4" key="1">
    <citation type="submission" date="2018-08" db="EMBL/GenBank/DDBJ databases">
        <authorList>
            <person name="Ferrada E.E."/>
            <person name="Latorre B.A."/>
        </authorList>
    </citation>
    <scope>NUCLEOTIDE SEQUENCE [LARGE SCALE GENOMIC DNA]</scope>
    <source>
        <strain evidence="3 4">VK-A60T</strain>
    </source>
</reference>
<evidence type="ECO:0000256" key="2">
    <source>
        <dbReference type="SAM" id="SignalP"/>
    </source>
</evidence>
<feature type="chain" id="PRO_5038620372" description="Lipoprotein" evidence="2">
    <location>
        <begin position="23"/>
        <end position="215"/>
    </location>
</feature>
<gene>
    <name evidence="3" type="ORF">D0C37_19325</name>
</gene>
<organism evidence="3 4">
    <name type="scientific">Streptomyces koyangensis</name>
    <dbReference type="NCBI Taxonomy" id="188770"/>
    <lineage>
        <taxon>Bacteria</taxon>
        <taxon>Bacillati</taxon>
        <taxon>Actinomycetota</taxon>
        <taxon>Actinomycetes</taxon>
        <taxon>Kitasatosporales</taxon>
        <taxon>Streptomycetaceae</taxon>
        <taxon>Streptomyces</taxon>
        <taxon>Streptomyces aurantiacus group</taxon>
    </lineage>
</organism>
<name>A0A385DFR6_9ACTN</name>
<evidence type="ECO:0000256" key="1">
    <source>
        <dbReference type="SAM" id="MobiDB-lite"/>
    </source>
</evidence>
<dbReference type="RefSeq" id="WP_117349906.1">
    <property type="nucleotide sequence ID" value="NZ_CP031742.1"/>
</dbReference>
<evidence type="ECO:0000313" key="4">
    <source>
        <dbReference type="Proteomes" id="UP000259636"/>
    </source>
</evidence>
<proteinExistence type="predicted"/>
<keyword evidence="2" id="KW-0732">Signal</keyword>
<evidence type="ECO:0000313" key="3">
    <source>
        <dbReference type="EMBL" id="AXQ56527.1"/>
    </source>
</evidence>
<dbReference type="KEGG" id="sky:D0C37_19325"/>
<dbReference type="GeneID" id="300116305"/>
<dbReference type="EMBL" id="CP031742">
    <property type="protein sequence ID" value="AXQ56527.1"/>
    <property type="molecule type" value="Genomic_DNA"/>
</dbReference>
<sequence>MNRRSAPVPAALAAVTALLLTACGSGGDADSSSDKIKGSEQTSAEPTAAASESAAAAGRPEIKLPESFEMHFESWTDNDPKLQAVLDDGREALRAEHAAIIEADPDSEAVAFYNSGPALEASRKWIKGYVDADESLVGEARVFDPQVRINSSGLGVLLFCMDESKGGTKNRRTGKVSGTPADVSPTLQYRNTLEKDSKGVWKTRSSETERGACGQ</sequence>
<feature type="compositionally biased region" description="Basic and acidic residues" evidence="1">
    <location>
        <begin position="192"/>
        <end position="215"/>
    </location>
</feature>
<feature type="region of interest" description="Disordered" evidence="1">
    <location>
        <begin position="166"/>
        <end position="215"/>
    </location>
</feature>
<evidence type="ECO:0008006" key="5">
    <source>
        <dbReference type="Google" id="ProtNLM"/>
    </source>
</evidence>
<feature type="signal peptide" evidence="2">
    <location>
        <begin position="1"/>
        <end position="22"/>
    </location>
</feature>
<protein>
    <recommendedName>
        <fullName evidence="5">Lipoprotein</fullName>
    </recommendedName>
</protein>